<keyword evidence="6 8" id="KW-0472">Membrane</keyword>
<dbReference type="InterPro" id="IPR026961">
    <property type="entry name" value="PGG_dom"/>
</dbReference>
<feature type="region of interest" description="Disordered" evidence="7">
    <location>
        <begin position="168"/>
        <end position="199"/>
    </location>
</feature>
<gene>
    <name evidence="10" type="ORF">Cgig2_028935</name>
</gene>
<keyword evidence="11" id="KW-1185">Reference proteome</keyword>
<feature type="transmembrane region" description="Helical" evidence="8">
    <location>
        <begin position="40"/>
        <end position="64"/>
    </location>
</feature>
<evidence type="ECO:0000256" key="5">
    <source>
        <dbReference type="ARBA" id="ARBA00023043"/>
    </source>
</evidence>
<dbReference type="PANTHER" id="PTHR24186:SF46">
    <property type="entry name" value="PROTEIN ACCELERATED CELL DEATH 6-LIKE"/>
    <property type="match status" value="1"/>
</dbReference>
<protein>
    <recommendedName>
        <fullName evidence="9">PGG domain-containing protein</fullName>
    </recommendedName>
</protein>
<evidence type="ECO:0000259" key="9">
    <source>
        <dbReference type="Pfam" id="PF13962"/>
    </source>
</evidence>
<proteinExistence type="predicted"/>
<evidence type="ECO:0000313" key="10">
    <source>
        <dbReference type="EMBL" id="KAJ8448059.1"/>
    </source>
</evidence>
<comment type="subcellular location">
    <subcellularLocation>
        <location evidence="1">Membrane</location>
        <topology evidence="1">Multi-pass membrane protein</topology>
    </subcellularLocation>
</comment>
<keyword evidence="2 8" id="KW-0812">Transmembrane</keyword>
<evidence type="ECO:0000256" key="3">
    <source>
        <dbReference type="ARBA" id="ARBA00022737"/>
    </source>
</evidence>
<name>A0A9Q1KSH3_9CARY</name>
<organism evidence="10 11">
    <name type="scientific">Carnegiea gigantea</name>
    <dbReference type="NCBI Taxonomy" id="171969"/>
    <lineage>
        <taxon>Eukaryota</taxon>
        <taxon>Viridiplantae</taxon>
        <taxon>Streptophyta</taxon>
        <taxon>Embryophyta</taxon>
        <taxon>Tracheophyta</taxon>
        <taxon>Spermatophyta</taxon>
        <taxon>Magnoliopsida</taxon>
        <taxon>eudicotyledons</taxon>
        <taxon>Gunneridae</taxon>
        <taxon>Pentapetalae</taxon>
        <taxon>Caryophyllales</taxon>
        <taxon>Cactineae</taxon>
        <taxon>Cactaceae</taxon>
        <taxon>Cactoideae</taxon>
        <taxon>Echinocereeae</taxon>
        <taxon>Carnegiea</taxon>
    </lineage>
</organism>
<dbReference type="Proteomes" id="UP001153076">
    <property type="component" value="Unassembled WGS sequence"/>
</dbReference>
<feature type="domain" description="PGG" evidence="9">
    <location>
        <begin position="2"/>
        <end position="103"/>
    </location>
</feature>
<feature type="transmembrane region" description="Helical" evidence="8">
    <location>
        <begin position="84"/>
        <end position="103"/>
    </location>
</feature>
<keyword evidence="3" id="KW-0677">Repeat</keyword>
<dbReference type="GO" id="GO:0005886">
    <property type="term" value="C:plasma membrane"/>
    <property type="evidence" value="ECO:0007669"/>
    <property type="project" value="TreeGrafter"/>
</dbReference>
<dbReference type="AlphaFoldDB" id="A0A9Q1KSH3"/>
<sequence>MQETISMVAALLATITFTAGFTLPGGFNSENGEAILAKKAAFLVFLIADTYAMCCSMLILFSIIWSMLCDSKRSSFLVDRSLGLLKHSLYGTFLAFMSGVYTVTYNKSLWIAIVVIIMCSLAVILAQRRILYKMFELTNYVTEKAQRMQRQLPSSWKQWTSYVKRGKQRGIGSNNQGQDEETAPFTNQSEHQEITTPANITNVNMRSRQLLMIDQSEHQEAEPVGEQSESKQDSIV</sequence>
<feature type="compositionally biased region" description="Polar residues" evidence="7">
    <location>
        <begin position="184"/>
        <end position="199"/>
    </location>
</feature>
<reference evidence="10" key="1">
    <citation type="submission" date="2022-04" db="EMBL/GenBank/DDBJ databases">
        <title>Carnegiea gigantea Genome sequencing and assembly v2.</title>
        <authorList>
            <person name="Copetti D."/>
            <person name="Sanderson M.J."/>
            <person name="Burquez A."/>
            <person name="Wojciechowski M.F."/>
        </authorList>
    </citation>
    <scope>NUCLEOTIDE SEQUENCE</scope>
    <source>
        <strain evidence="10">SGP5-SGP5p</strain>
        <tissue evidence="10">Aerial part</tissue>
    </source>
</reference>
<evidence type="ECO:0000256" key="6">
    <source>
        <dbReference type="ARBA" id="ARBA00023136"/>
    </source>
</evidence>
<evidence type="ECO:0000313" key="11">
    <source>
        <dbReference type="Proteomes" id="UP001153076"/>
    </source>
</evidence>
<dbReference type="OrthoDB" id="10040922at2759"/>
<evidence type="ECO:0000256" key="2">
    <source>
        <dbReference type="ARBA" id="ARBA00022692"/>
    </source>
</evidence>
<keyword evidence="4 8" id="KW-1133">Transmembrane helix</keyword>
<dbReference type="PANTHER" id="PTHR24186">
    <property type="entry name" value="PROTEIN PHOSPHATASE 1 REGULATORY SUBUNIT"/>
    <property type="match status" value="1"/>
</dbReference>
<dbReference type="EMBL" id="JAKOGI010000033">
    <property type="protein sequence ID" value="KAJ8448059.1"/>
    <property type="molecule type" value="Genomic_DNA"/>
</dbReference>
<accession>A0A9Q1KSH3</accession>
<keyword evidence="5" id="KW-0040">ANK repeat</keyword>
<evidence type="ECO:0000256" key="4">
    <source>
        <dbReference type="ARBA" id="ARBA00022989"/>
    </source>
</evidence>
<feature type="transmembrane region" description="Helical" evidence="8">
    <location>
        <begin position="109"/>
        <end position="126"/>
    </location>
</feature>
<evidence type="ECO:0000256" key="7">
    <source>
        <dbReference type="SAM" id="MobiDB-lite"/>
    </source>
</evidence>
<evidence type="ECO:0000256" key="8">
    <source>
        <dbReference type="SAM" id="Phobius"/>
    </source>
</evidence>
<dbReference type="Pfam" id="PF13962">
    <property type="entry name" value="PGG"/>
    <property type="match status" value="1"/>
</dbReference>
<comment type="caution">
    <text evidence="10">The sequence shown here is derived from an EMBL/GenBank/DDBJ whole genome shotgun (WGS) entry which is preliminary data.</text>
</comment>
<evidence type="ECO:0000256" key="1">
    <source>
        <dbReference type="ARBA" id="ARBA00004141"/>
    </source>
</evidence>
<feature type="region of interest" description="Disordered" evidence="7">
    <location>
        <begin position="212"/>
        <end position="236"/>
    </location>
</feature>